<evidence type="ECO:0000259" key="2">
    <source>
        <dbReference type="PROSITE" id="PS51819"/>
    </source>
</evidence>
<organism evidence="3 4">
    <name type="scientific">Fictibacillus iocasae</name>
    <dbReference type="NCBI Taxonomy" id="2715437"/>
    <lineage>
        <taxon>Bacteria</taxon>
        <taxon>Bacillati</taxon>
        <taxon>Bacillota</taxon>
        <taxon>Bacilli</taxon>
        <taxon>Bacillales</taxon>
        <taxon>Fictibacillaceae</taxon>
        <taxon>Fictibacillus</taxon>
    </lineage>
</organism>
<feature type="domain" description="VOC" evidence="2">
    <location>
        <begin position="5"/>
        <end position="141"/>
    </location>
</feature>
<keyword evidence="1" id="KW-0479">Metal-binding</keyword>
<dbReference type="EMBL" id="JBHTCP010000041">
    <property type="protein sequence ID" value="MFC7372457.1"/>
    <property type="molecule type" value="Genomic_DNA"/>
</dbReference>
<dbReference type="PROSITE" id="PS51819">
    <property type="entry name" value="VOC"/>
    <property type="match status" value="1"/>
</dbReference>
<dbReference type="Proteomes" id="UP001596549">
    <property type="component" value="Unassembled WGS sequence"/>
</dbReference>
<dbReference type="PANTHER" id="PTHR43048">
    <property type="entry name" value="METHYLMALONYL-COA EPIMERASE"/>
    <property type="match status" value="1"/>
</dbReference>
<dbReference type="SUPFAM" id="SSF54593">
    <property type="entry name" value="Glyoxalase/Bleomycin resistance protein/Dihydroxybiphenyl dioxygenase"/>
    <property type="match status" value="1"/>
</dbReference>
<dbReference type="PANTHER" id="PTHR43048:SF5">
    <property type="entry name" value="BLR5325 PROTEIN"/>
    <property type="match status" value="1"/>
</dbReference>
<evidence type="ECO:0000313" key="4">
    <source>
        <dbReference type="Proteomes" id="UP001596549"/>
    </source>
</evidence>
<dbReference type="InterPro" id="IPR051785">
    <property type="entry name" value="MMCE/EMCE_epimerase"/>
</dbReference>
<dbReference type="Pfam" id="PF13669">
    <property type="entry name" value="Glyoxalase_4"/>
    <property type="match status" value="1"/>
</dbReference>
<proteinExistence type="predicted"/>
<dbReference type="Gene3D" id="3.10.180.10">
    <property type="entry name" value="2,3-Dihydroxybiphenyl 1,2-Dioxygenase, domain 1"/>
    <property type="match status" value="1"/>
</dbReference>
<accession>A0ABW2NST3</accession>
<dbReference type="InterPro" id="IPR037523">
    <property type="entry name" value="VOC_core"/>
</dbReference>
<evidence type="ECO:0000256" key="1">
    <source>
        <dbReference type="ARBA" id="ARBA00022723"/>
    </source>
</evidence>
<gene>
    <name evidence="3" type="ORF">ACFQPF_12325</name>
</gene>
<protein>
    <submittedName>
        <fullName evidence="3">VOC family protein</fullName>
    </submittedName>
</protein>
<dbReference type="InterPro" id="IPR029068">
    <property type="entry name" value="Glyas_Bleomycin-R_OHBP_Dase"/>
</dbReference>
<dbReference type="RefSeq" id="WP_379750039.1">
    <property type="nucleotide sequence ID" value="NZ_JBHTCP010000041.1"/>
</dbReference>
<name>A0ABW2NST3_9BACL</name>
<evidence type="ECO:0000313" key="3">
    <source>
        <dbReference type="EMBL" id="MFC7372457.1"/>
    </source>
</evidence>
<comment type="caution">
    <text evidence="3">The sequence shown here is derived from an EMBL/GenBank/DDBJ whole genome shotgun (WGS) entry which is preliminary data.</text>
</comment>
<sequence length="143" mass="15941">MKIQKANHMGVIVNDLSAATAFFLDIGLELKGQWDVNEEWILAFTGVPNTTATCTGFGASDDHIWIELIQFHSAENVIPERNAHPLNIQHIAFKVEDMESIVAKLNEKGTAAISEIKRYEKTCKLCYVRGPEGIIVELSETIQ</sequence>
<keyword evidence="4" id="KW-1185">Reference proteome</keyword>
<reference evidence="4" key="1">
    <citation type="journal article" date="2019" name="Int. J. Syst. Evol. Microbiol.">
        <title>The Global Catalogue of Microorganisms (GCM) 10K type strain sequencing project: providing services to taxonomists for standard genome sequencing and annotation.</title>
        <authorList>
            <consortium name="The Broad Institute Genomics Platform"/>
            <consortium name="The Broad Institute Genome Sequencing Center for Infectious Disease"/>
            <person name="Wu L."/>
            <person name="Ma J."/>
        </authorList>
    </citation>
    <scope>NUCLEOTIDE SEQUENCE [LARGE SCALE GENOMIC DNA]</scope>
    <source>
        <strain evidence="4">NBRC 106396</strain>
    </source>
</reference>